<keyword evidence="1" id="KW-0611">Plant defense</keyword>
<dbReference type="Gene3D" id="1.10.10.10">
    <property type="entry name" value="Winged helix-like DNA-binding domain superfamily/Winged helix DNA-binding domain"/>
    <property type="match status" value="1"/>
</dbReference>
<feature type="domain" description="R13L1/DRL21-like LRR repeat region" evidence="4">
    <location>
        <begin position="409"/>
        <end position="578"/>
    </location>
</feature>
<feature type="domain" description="Disease resistance protein winged helix" evidence="3">
    <location>
        <begin position="59"/>
        <end position="128"/>
    </location>
</feature>
<organism evidence="5">
    <name type="scientific">Arundo donax</name>
    <name type="common">Giant reed</name>
    <name type="synonym">Donax arundinaceus</name>
    <dbReference type="NCBI Taxonomy" id="35708"/>
    <lineage>
        <taxon>Eukaryota</taxon>
        <taxon>Viridiplantae</taxon>
        <taxon>Streptophyta</taxon>
        <taxon>Embryophyta</taxon>
        <taxon>Tracheophyta</taxon>
        <taxon>Spermatophyta</taxon>
        <taxon>Magnoliopsida</taxon>
        <taxon>Liliopsida</taxon>
        <taxon>Poales</taxon>
        <taxon>Poaceae</taxon>
        <taxon>PACMAD clade</taxon>
        <taxon>Arundinoideae</taxon>
        <taxon>Arundineae</taxon>
        <taxon>Arundo</taxon>
    </lineage>
</organism>
<protein>
    <recommendedName>
        <fullName evidence="6">NB-ARC domain-containing protein</fullName>
    </recommendedName>
</protein>
<name>A0A0A9CR40_ARUDO</name>
<feature type="region of interest" description="Disordered" evidence="2">
    <location>
        <begin position="774"/>
        <end position="801"/>
    </location>
</feature>
<reference evidence="5" key="2">
    <citation type="journal article" date="2015" name="Data Brief">
        <title>Shoot transcriptome of the giant reed, Arundo donax.</title>
        <authorList>
            <person name="Barrero R.A."/>
            <person name="Guerrero F.D."/>
            <person name="Moolhuijzen P."/>
            <person name="Goolsby J.A."/>
            <person name="Tidwell J."/>
            <person name="Bellgard S.E."/>
            <person name="Bellgard M.I."/>
        </authorList>
    </citation>
    <scope>NUCLEOTIDE SEQUENCE</scope>
    <source>
        <tissue evidence="5">Shoot tissue taken approximately 20 cm above the soil surface</tissue>
    </source>
</reference>
<accession>A0A0A9CR40</accession>
<sequence>MIGASLRNCLDGVLWDIFLKSWWWNVSSNRLCIHIVASLGVCYCELPAYLRQCLVYCSIFPRNYLFGKHELIQMWIANGFIELNSPAGSRSLEEVAAGWFDELVNRFFLQPTIWKVWYVMHDLVRDFAIALTSNEYCGIDCKLVDLPPNVRHLSIDMDNMNVPWADYNIKKLRSLILFGGFCDTSFSEGYNTVDNLMERSYGAIDGISQISYNTISCISDTSSDTVDSISEISDTIDSISEWSSDTIDVFLWSDVNRADTILKRSCETIGNILTTATSLRLLDLSNMRLSAATTCTDDRLLAEDHVAVFVNLITRHHMLSRLTHLRYLNFSYSGITELPDSLCSLCNLQVLGLRGCTFTQLPRSMNSLISLRHLHADADTIALIHAIGELTKLQDLHEFRVKAVDGHRITELRDMRYIQGSLCISDLQRVANQAEATQANLFRKECVTCLDLKWDRNQSLRGKYNPYRKELGQYDRSQKEPLHATLLEKNYMPSDRSGLIVNPSEVVTPDLALEILECLSPPRNLQKLKIFGYPGIALPDWVGQLRYIQVIEIKQCTELQVLPPIGQLEHLRKLKLYELPSMKDVSCDVYGASNVVFRSLEELSFESMVKWETWADTGSREFFPSLQKLHIKRCYNLKELPFMALGAAIKILSLSGCGSYSGTVTSHLHRLTCLTHLKVDDCSQKLILPCQHLGSLEYLHLSDCKELCFEGGILSLNNLKSLHIFSCHIITPSPEEEISRLLSGWALRFGEEQALVLKNTILQLVKEVGRKGTEIHLPRSPKGGLTKESSGKRKGTTRTGRELPRKDECIYVMQSLTDLTMDNLSHSLILDNILSKLSALRSLCLYKIHKISVLQEKWLEQIKSLQDLEFSCCYLLRKLPSNLATLSSLKKLSVQSCSQIHCLPSKGLPGNLKELQILGCSPILEARCQKEDGETWVKKKIGEWRKQTINEYREKKTNEFWQGWLKYEEEWVHCDAEQLQDKGEWLKNEEEKWLKNSAENLENNEDVWLKTTGEDWPKIAHVPYIRVNGDIIQNLYL</sequence>
<dbReference type="InterPro" id="IPR036388">
    <property type="entry name" value="WH-like_DNA-bd_sf"/>
</dbReference>
<evidence type="ECO:0000256" key="1">
    <source>
        <dbReference type="ARBA" id="ARBA00022821"/>
    </source>
</evidence>
<evidence type="ECO:0000259" key="3">
    <source>
        <dbReference type="Pfam" id="PF23559"/>
    </source>
</evidence>
<evidence type="ECO:0008006" key="6">
    <source>
        <dbReference type="Google" id="ProtNLM"/>
    </source>
</evidence>
<dbReference type="EMBL" id="GBRH01222035">
    <property type="protein sequence ID" value="JAD75860.1"/>
    <property type="molecule type" value="Transcribed_RNA"/>
</dbReference>
<dbReference type="InterPro" id="IPR032675">
    <property type="entry name" value="LRR_dom_sf"/>
</dbReference>
<dbReference type="Pfam" id="PF23559">
    <property type="entry name" value="WHD_DRP"/>
    <property type="match status" value="1"/>
</dbReference>
<dbReference type="AlphaFoldDB" id="A0A0A9CR40"/>
<evidence type="ECO:0000259" key="4">
    <source>
        <dbReference type="Pfam" id="PF25019"/>
    </source>
</evidence>
<reference evidence="5" key="1">
    <citation type="submission" date="2014-09" db="EMBL/GenBank/DDBJ databases">
        <authorList>
            <person name="Magalhaes I.L.F."/>
            <person name="Oliveira U."/>
            <person name="Santos F.R."/>
            <person name="Vidigal T.H.D.A."/>
            <person name="Brescovit A.D."/>
            <person name="Santos A.J."/>
        </authorList>
    </citation>
    <scope>NUCLEOTIDE SEQUENCE</scope>
    <source>
        <tissue evidence="5">Shoot tissue taken approximately 20 cm above the soil surface</tissue>
    </source>
</reference>
<proteinExistence type="predicted"/>
<dbReference type="PANTHER" id="PTHR47186">
    <property type="entry name" value="LEUCINE-RICH REPEAT-CONTAINING PROTEIN 57"/>
    <property type="match status" value="1"/>
</dbReference>
<evidence type="ECO:0000313" key="5">
    <source>
        <dbReference type="EMBL" id="JAD75860.1"/>
    </source>
</evidence>
<dbReference type="SUPFAM" id="SSF52058">
    <property type="entry name" value="L domain-like"/>
    <property type="match status" value="1"/>
</dbReference>
<dbReference type="PANTHER" id="PTHR47186:SF3">
    <property type="entry name" value="OS09G0267800 PROTEIN"/>
    <property type="match status" value="1"/>
</dbReference>
<dbReference type="Gene3D" id="3.80.10.10">
    <property type="entry name" value="Ribonuclease Inhibitor"/>
    <property type="match status" value="3"/>
</dbReference>
<evidence type="ECO:0000256" key="2">
    <source>
        <dbReference type="SAM" id="MobiDB-lite"/>
    </source>
</evidence>
<dbReference type="Pfam" id="PF25019">
    <property type="entry name" value="LRR_R13L1-DRL21"/>
    <property type="match status" value="1"/>
</dbReference>
<dbReference type="InterPro" id="IPR056789">
    <property type="entry name" value="LRR_R13L1-DRL21"/>
</dbReference>
<dbReference type="GO" id="GO:0006952">
    <property type="term" value="P:defense response"/>
    <property type="evidence" value="ECO:0007669"/>
    <property type="project" value="UniProtKB-KW"/>
</dbReference>
<dbReference type="InterPro" id="IPR058922">
    <property type="entry name" value="WHD_DRP"/>
</dbReference>